<dbReference type="InterPro" id="IPR002347">
    <property type="entry name" value="SDR_fam"/>
</dbReference>
<dbReference type="GO" id="GO:0005975">
    <property type="term" value="P:carbohydrate metabolic process"/>
    <property type="evidence" value="ECO:0007669"/>
    <property type="project" value="UniProtKB-ARBA"/>
</dbReference>
<gene>
    <name evidence="4" type="ORF">CWS72_06110</name>
</gene>
<evidence type="ECO:0000256" key="1">
    <source>
        <dbReference type="ARBA" id="ARBA00006484"/>
    </source>
</evidence>
<keyword evidence="5" id="KW-1185">Reference proteome</keyword>
<sequence length="284" mass="29703">MSIPFSIDLSNRVAVVTGGGGVLCSQLARALAECGAKVAILDLNAEAAEAAAEGLRADGLTAKGFAANVLERASLEAAAEAVKAAFGPCDLLLNGAGGNHPKGTTSKEWLEEADLDDPSLTTFFDLDPKGIEFVFNLNFLGSLIPSQVFARQMIGRKGCSIINISSMNAFCPLTKIPAYSGAKAAVSNFTQWLAVHFSKVGIRVNALAPGFFLTNQNHKLLIDEASGEFTARAKKIIDHTPMGRFGEPQELVGTLLWLVSDAASGFVNGIVVPIDGGFAAYSGV</sequence>
<dbReference type="GO" id="GO:0050090">
    <property type="term" value="F:mannuronate reductase activity"/>
    <property type="evidence" value="ECO:0007669"/>
    <property type="project" value="UniProtKB-EC"/>
</dbReference>
<dbReference type="InterPro" id="IPR020904">
    <property type="entry name" value="Sc_DH/Rdtase_CS"/>
</dbReference>
<evidence type="ECO:0000256" key="2">
    <source>
        <dbReference type="ARBA" id="ARBA00023002"/>
    </source>
</evidence>
<dbReference type="EMBL" id="PIUM01000004">
    <property type="protein sequence ID" value="PKU25629.1"/>
    <property type="molecule type" value="Genomic_DNA"/>
</dbReference>
<dbReference type="PANTHER" id="PTHR42760:SF115">
    <property type="entry name" value="3-OXOACYL-[ACYL-CARRIER-PROTEIN] REDUCTASE FABG"/>
    <property type="match status" value="1"/>
</dbReference>
<dbReference type="Pfam" id="PF00106">
    <property type="entry name" value="adh_short"/>
    <property type="match status" value="1"/>
</dbReference>
<dbReference type="Proteomes" id="UP000233293">
    <property type="component" value="Unassembled WGS sequence"/>
</dbReference>
<comment type="caution">
    <text evidence="4">The sequence shown here is derived from an EMBL/GenBank/DDBJ whole genome shotgun (WGS) entry which is preliminary data.</text>
</comment>
<evidence type="ECO:0000256" key="3">
    <source>
        <dbReference type="RuleBase" id="RU000363"/>
    </source>
</evidence>
<dbReference type="PROSITE" id="PS00061">
    <property type="entry name" value="ADH_SHORT"/>
    <property type="match status" value="1"/>
</dbReference>
<proteinExistence type="inferred from homology"/>
<reference evidence="5" key="1">
    <citation type="submission" date="2017-12" db="EMBL/GenBank/DDBJ databases">
        <title>Draft genome sequence of Telmatospirillum siberiense 26-4b1T, an acidotolerant peatland alphaproteobacterium potentially involved in sulfur cycling.</title>
        <authorList>
            <person name="Hausmann B."/>
            <person name="Pjevac P."/>
            <person name="Schreck K."/>
            <person name="Herbold C.W."/>
            <person name="Daims H."/>
            <person name="Wagner M."/>
            <person name="Pester M."/>
            <person name="Loy A."/>
        </authorList>
    </citation>
    <scope>NUCLEOTIDE SEQUENCE [LARGE SCALE GENOMIC DNA]</scope>
    <source>
        <strain evidence="5">26-4b1</strain>
    </source>
</reference>
<evidence type="ECO:0000313" key="4">
    <source>
        <dbReference type="EMBL" id="PKU25629.1"/>
    </source>
</evidence>
<organism evidence="4 5">
    <name type="scientific">Telmatospirillum siberiense</name>
    <dbReference type="NCBI Taxonomy" id="382514"/>
    <lineage>
        <taxon>Bacteria</taxon>
        <taxon>Pseudomonadati</taxon>
        <taxon>Pseudomonadota</taxon>
        <taxon>Alphaproteobacteria</taxon>
        <taxon>Rhodospirillales</taxon>
        <taxon>Rhodospirillaceae</taxon>
        <taxon>Telmatospirillum</taxon>
    </lineage>
</organism>
<evidence type="ECO:0000313" key="5">
    <source>
        <dbReference type="Proteomes" id="UP000233293"/>
    </source>
</evidence>
<dbReference type="AlphaFoldDB" id="A0A2N3PZ22"/>
<dbReference type="Gene3D" id="3.40.50.720">
    <property type="entry name" value="NAD(P)-binding Rossmann-like Domain"/>
    <property type="match status" value="1"/>
</dbReference>
<dbReference type="NCBIfam" id="NF006132">
    <property type="entry name" value="PRK08277.1"/>
    <property type="match status" value="1"/>
</dbReference>
<dbReference type="InterPro" id="IPR036291">
    <property type="entry name" value="NAD(P)-bd_dom_sf"/>
</dbReference>
<protein>
    <submittedName>
        <fullName evidence="4">D-mannonate oxidoreductase</fullName>
        <ecNumber evidence="4">1.1.1.131</ecNumber>
    </submittedName>
</protein>
<dbReference type="FunFam" id="3.40.50.720:FF:000240">
    <property type="entry name" value="SDR family oxidoreductase"/>
    <property type="match status" value="1"/>
</dbReference>
<dbReference type="EC" id="1.1.1.131" evidence="4"/>
<dbReference type="PRINTS" id="PR00080">
    <property type="entry name" value="SDRFAMILY"/>
</dbReference>
<dbReference type="PRINTS" id="PR00081">
    <property type="entry name" value="GDHRDH"/>
</dbReference>
<name>A0A2N3PZ22_9PROT</name>
<dbReference type="SUPFAM" id="SSF51735">
    <property type="entry name" value="NAD(P)-binding Rossmann-fold domains"/>
    <property type="match status" value="1"/>
</dbReference>
<accession>A0A2N3PZ22</accession>
<keyword evidence="2 4" id="KW-0560">Oxidoreductase</keyword>
<comment type="similarity">
    <text evidence="1 3">Belongs to the short-chain dehydrogenases/reductases (SDR) family.</text>
</comment>
<dbReference type="RefSeq" id="WP_101249684.1">
    <property type="nucleotide sequence ID" value="NZ_PIUM01000004.1"/>
</dbReference>
<dbReference type="OrthoDB" id="9804774at2"/>
<dbReference type="PANTHER" id="PTHR42760">
    <property type="entry name" value="SHORT-CHAIN DEHYDROGENASES/REDUCTASES FAMILY MEMBER"/>
    <property type="match status" value="1"/>
</dbReference>